<dbReference type="PANTHER" id="PTHR47572">
    <property type="entry name" value="LIPOPROTEIN-RELATED"/>
    <property type="match status" value="1"/>
</dbReference>
<feature type="domain" description="Pyrroloquinoline quinone-dependent pyranose dehydrogenase beta-propeller" evidence="2">
    <location>
        <begin position="39"/>
        <end position="401"/>
    </location>
</feature>
<keyword evidence="1" id="KW-0732">Signal</keyword>
<accession>A0A2J6SVT6</accession>
<dbReference type="EMBL" id="KZ613856">
    <property type="protein sequence ID" value="PMD54898.1"/>
    <property type="molecule type" value="Genomic_DNA"/>
</dbReference>
<evidence type="ECO:0000259" key="2">
    <source>
        <dbReference type="Pfam" id="PF22807"/>
    </source>
</evidence>
<organism evidence="3 4">
    <name type="scientific">Hyaloscypha bicolor E</name>
    <dbReference type="NCBI Taxonomy" id="1095630"/>
    <lineage>
        <taxon>Eukaryota</taxon>
        <taxon>Fungi</taxon>
        <taxon>Dikarya</taxon>
        <taxon>Ascomycota</taxon>
        <taxon>Pezizomycotina</taxon>
        <taxon>Leotiomycetes</taxon>
        <taxon>Helotiales</taxon>
        <taxon>Hyaloscyphaceae</taxon>
        <taxon>Hyaloscypha</taxon>
        <taxon>Hyaloscypha bicolor</taxon>
    </lineage>
</organism>
<dbReference type="Gene3D" id="2.120.10.30">
    <property type="entry name" value="TolB, C-terminal domain"/>
    <property type="match status" value="1"/>
</dbReference>
<evidence type="ECO:0000256" key="1">
    <source>
        <dbReference type="SAM" id="SignalP"/>
    </source>
</evidence>
<dbReference type="PANTHER" id="PTHR47572:SF4">
    <property type="entry name" value="LACTONASE DRP35"/>
    <property type="match status" value="1"/>
</dbReference>
<dbReference type="Pfam" id="PF22807">
    <property type="entry name" value="TrAA12"/>
    <property type="match status" value="1"/>
</dbReference>
<dbReference type="SUPFAM" id="SSF50952">
    <property type="entry name" value="Soluble quinoprotein glucose dehydrogenase"/>
    <property type="match status" value="1"/>
</dbReference>
<dbReference type="RefSeq" id="XP_024731802.1">
    <property type="nucleotide sequence ID" value="XM_024885123.1"/>
</dbReference>
<evidence type="ECO:0000313" key="4">
    <source>
        <dbReference type="Proteomes" id="UP000235371"/>
    </source>
</evidence>
<dbReference type="InParanoid" id="A0A2J6SVT6"/>
<keyword evidence="4" id="KW-1185">Reference proteome</keyword>
<evidence type="ECO:0000313" key="3">
    <source>
        <dbReference type="EMBL" id="PMD54898.1"/>
    </source>
</evidence>
<dbReference type="InterPro" id="IPR051262">
    <property type="entry name" value="SMP-30/CGR1_Lactonase"/>
</dbReference>
<reference evidence="3 4" key="1">
    <citation type="submission" date="2016-04" db="EMBL/GenBank/DDBJ databases">
        <title>A degradative enzymes factory behind the ericoid mycorrhizal symbiosis.</title>
        <authorList>
            <consortium name="DOE Joint Genome Institute"/>
            <person name="Martino E."/>
            <person name="Morin E."/>
            <person name="Grelet G."/>
            <person name="Kuo A."/>
            <person name="Kohler A."/>
            <person name="Daghino S."/>
            <person name="Barry K."/>
            <person name="Choi C."/>
            <person name="Cichocki N."/>
            <person name="Clum A."/>
            <person name="Copeland A."/>
            <person name="Hainaut M."/>
            <person name="Haridas S."/>
            <person name="Labutti K."/>
            <person name="Lindquist E."/>
            <person name="Lipzen A."/>
            <person name="Khouja H.-R."/>
            <person name="Murat C."/>
            <person name="Ohm R."/>
            <person name="Olson A."/>
            <person name="Spatafora J."/>
            <person name="Veneault-Fourrey C."/>
            <person name="Henrissat B."/>
            <person name="Grigoriev I."/>
            <person name="Martin F."/>
            <person name="Perotto S."/>
        </authorList>
    </citation>
    <scope>NUCLEOTIDE SEQUENCE [LARGE SCALE GENOMIC DNA]</scope>
    <source>
        <strain evidence="3 4">E</strain>
    </source>
</reference>
<dbReference type="GeneID" id="36593200"/>
<sequence>MASLFPFKFFTILALTSALLLSPSLAQTTCATVSPKYAPVVAAGYNAKVLMNGLKTPRGMLFDSQGNLLIVEQGGAGVRLVKLTDGDGTNVCVASSKQLIADSSLNHGIQLTGDGKTLFVSSETIVYSYTYDATAGTSIIPSGHATRTLLISKQNPDQILVQVGSNANIDSATTEASSGRSQARIFSINALTAGTSSVAYSTGTLFAWGLRNSIGWAEEPTTDIHMNNPGEELNYHGVLNDTKSPQFGANYGYPLCIAARDPTILPANTGIQIGTQFVYGTVGGTNTDDSCAPKQAPRLTFPAHTAPIDLKFTANGSALYVTFHGSWDRQPPDGYRLSRVDFKNGQPLQPANSTNPAINILTNADNTKCPNGCFRPSGLAWDSKNRLYMASDSTGEVFVISVMF</sequence>
<feature type="chain" id="PRO_5014337191" evidence="1">
    <location>
        <begin position="27"/>
        <end position="404"/>
    </location>
</feature>
<dbReference type="InterPro" id="IPR054539">
    <property type="entry name" value="Beta-prop_PDH"/>
</dbReference>
<dbReference type="STRING" id="1095630.A0A2J6SVT6"/>
<dbReference type="InterPro" id="IPR011042">
    <property type="entry name" value="6-blade_b-propeller_TolB-like"/>
</dbReference>
<dbReference type="InterPro" id="IPR011041">
    <property type="entry name" value="Quinoprot_gluc/sorb_DH_b-prop"/>
</dbReference>
<dbReference type="AlphaFoldDB" id="A0A2J6SVT6"/>
<proteinExistence type="predicted"/>
<name>A0A2J6SVT6_9HELO</name>
<gene>
    <name evidence="3" type="ORF">K444DRAFT_645791</name>
</gene>
<dbReference type="Proteomes" id="UP000235371">
    <property type="component" value="Unassembled WGS sequence"/>
</dbReference>
<protein>
    <submittedName>
        <fullName evidence="3">Soluble quino protein glucose dehydrogenase</fullName>
    </submittedName>
</protein>
<dbReference type="OrthoDB" id="507128at2759"/>
<feature type="signal peptide" evidence="1">
    <location>
        <begin position="1"/>
        <end position="26"/>
    </location>
</feature>